<dbReference type="PANTHER" id="PTHR47710:SF1">
    <property type="entry name" value="ADENINE NUCLEOTIDE ALPHA HYDROLASES-LIKE SUPERFAMILY PROTEIN"/>
    <property type="match status" value="1"/>
</dbReference>
<sequence length="170" mass="18678">MNFLQDLHSSSPLLKTGTIISFKICNRSYHHLLAPFIVTTVVDRNHHLLQDLQPELPPSTPPSQSLPPPTSVVPDLAGLLFAHRRSRSSGSRRCSSSGDVTRIMLGVNESSIKGYPHASISSKSAFDWTLNKIIRSNTAGFKLLFLQVQVPDDDGIVFTRFALVSIVTTV</sequence>
<dbReference type="Gene3D" id="3.40.50.620">
    <property type="entry name" value="HUPs"/>
    <property type="match status" value="1"/>
</dbReference>
<evidence type="ECO:0000313" key="2">
    <source>
        <dbReference type="Proteomes" id="UP001408789"/>
    </source>
</evidence>
<keyword evidence="2" id="KW-1185">Reference proteome</keyword>
<dbReference type="InterPro" id="IPR014729">
    <property type="entry name" value="Rossmann-like_a/b/a_fold"/>
</dbReference>
<organism evidence="1 2">
    <name type="scientific">Deinandra increscens subsp. villosa</name>
    <dbReference type="NCBI Taxonomy" id="3103831"/>
    <lineage>
        <taxon>Eukaryota</taxon>
        <taxon>Viridiplantae</taxon>
        <taxon>Streptophyta</taxon>
        <taxon>Embryophyta</taxon>
        <taxon>Tracheophyta</taxon>
        <taxon>Spermatophyta</taxon>
        <taxon>Magnoliopsida</taxon>
        <taxon>eudicotyledons</taxon>
        <taxon>Gunneridae</taxon>
        <taxon>Pentapetalae</taxon>
        <taxon>asterids</taxon>
        <taxon>campanulids</taxon>
        <taxon>Asterales</taxon>
        <taxon>Asteraceae</taxon>
        <taxon>Asteroideae</taxon>
        <taxon>Heliantheae alliance</taxon>
        <taxon>Madieae</taxon>
        <taxon>Madiinae</taxon>
        <taxon>Deinandra</taxon>
    </lineage>
</organism>
<dbReference type="Proteomes" id="UP001408789">
    <property type="component" value="Unassembled WGS sequence"/>
</dbReference>
<proteinExistence type="predicted"/>
<accession>A0AAP0D3G3</accession>
<dbReference type="GO" id="GO:0016208">
    <property type="term" value="F:AMP binding"/>
    <property type="evidence" value="ECO:0007669"/>
    <property type="project" value="TreeGrafter"/>
</dbReference>
<dbReference type="InterPro" id="IPR044187">
    <property type="entry name" value="At3g01520-like_plant"/>
</dbReference>
<comment type="caution">
    <text evidence="1">The sequence shown here is derived from an EMBL/GenBank/DDBJ whole genome shotgun (WGS) entry which is preliminary data.</text>
</comment>
<dbReference type="EMBL" id="JBCNJP010000014">
    <property type="protein sequence ID" value="KAK9067930.1"/>
    <property type="molecule type" value="Genomic_DNA"/>
</dbReference>
<protein>
    <submittedName>
        <fullName evidence="1">Uncharacterized protein</fullName>
    </submittedName>
</protein>
<gene>
    <name evidence="1" type="ORF">SSX86_012041</name>
</gene>
<dbReference type="AlphaFoldDB" id="A0AAP0D3G3"/>
<name>A0AAP0D3G3_9ASTR</name>
<evidence type="ECO:0000313" key="1">
    <source>
        <dbReference type="EMBL" id="KAK9067930.1"/>
    </source>
</evidence>
<dbReference type="PANTHER" id="PTHR47710">
    <property type="entry name" value="ADENINE NUCLEOTIDE ALPHA HYDROLASES-LIKE SUPERFAMILY PROTEIN"/>
    <property type="match status" value="1"/>
</dbReference>
<reference evidence="1 2" key="1">
    <citation type="submission" date="2024-04" db="EMBL/GenBank/DDBJ databases">
        <title>The reference genome of an endangered Asteraceae, Deinandra increscens subsp. villosa, native to the Central Coast of California.</title>
        <authorList>
            <person name="Guilliams M."/>
            <person name="Hasenstab-Lehman K."/>
            <person name="Meyer R."/>
            <person name="Mcevoy S."/>
        </authorList>
    </citation>
    <scope>NUCLEOTIDE SEQUENCE [LARGE SCALE GENOMIC DNA]</scope>
    <source>
        <tissue evidence="1">Leaf</tissue>
    </source>
</reference>